<dbReference type="STRING" id="426702.SAMN04488099_10356"/>
<keyword evidence="9" id="KW-1185">Reference proteome</keyword>
<evidence type="ECO:0000256" key="2">
    <source>
        <dbReference type="ARBA" id="ARBA00022651"/>
    </source>
</evidence>
<dbReference type="Pfam" id="PF04616">
    <property type="entry name" value="Glyco_hydro_43"/>
    <property type="match status" value="1"/>
</dbReference>
<protein>
    <submittedName>
        <fullName evidence="8">Glycosyl hydrolases family 43</fullName>
    </submittedName>
</protein>
<keyword evidence="3 7" id="KW-0378">Hydrolase</keyword>
<evidence type="ECO:0000256" key="1">
    <source>
        <dbReference type="ARBA" id="ARBA00009865"/>
    </source>
</evidence>
<dbReference type="InterPro" id="IPR023296">
    <property type="entry name" value="Glyco_hydro_beta-prop_sf"/>
</dbReference>
<dbReference type="InterPro" id="IPR052176">
    <property type="entry name" value="Glycosyl_Hydrlase_43_Enz"/>
</dbReference>
<evidence type="ECO:0000256" key="5">
    <source>
        <dbReference type="ARBA" id="ARBA00023295"/>
    </source>
</evidence>
<reference evidence="9" key="1">
    <citation type="submission" date="2016-10" db="EMBL/GenBank/DDBJ databases">
        <authorList>
            <person name="Varghese N."/>
            <person name="Submissions S."/>
        </authorList>
    </citation>
    <scope>NUCLEOTIDE SEQUENCE [LARGE SCALE GENOMIC DNA]</scope>
    <source>
        <strain evidence="9">DSM 19183</strain>
    </source>
</reference>
<dbReference type="InterPro" id="IPR006710">
    <property type="entry name" value="Glyco_hydro_43"/>
</dbReference>
<accession>A0A1H7HEF1</accession>
<dbReference type="SUPFAM" id="SSF75005">
    <property type="entry name" value="Arabinanase/levansucrase/invertase"/>
    <property type="match status" value="1"/>
</dbReference>
<dbReference type="EMBL" id="FNZU01000003">
    <property type="protein sequence ID" value="SEK48654.1"/>
    <property type="molecule type" value="Genomic_DNA"/>
</dbReference>
<evidence type="ECO:0000313" key="8">
    <source>
        <dbReference type="EMBL" id="SEK48654.1"/>
    </source>
</evidence>
<dbReference type="GO" id="GO:0045493">
    <property type="term" value="P:xylan catabolic process"/>
    <property type="evidence" value="ECO:0007669"/>
    <property type="project" value="UniProtKB-KW"/>
</dbReference>
<keyword evidence="4" id="KW-0119">Carbohydrate metabolism</keyword>
<dbReference type="OrthoDB" id="9801455at2"/>
<keyword evidence="2" id="KW-0858">Xylan degradation</keyword>
<dbReference type="PANTHER" id="PTHR43772:SF2">
    <property type="entry name" value="PUTATIVE (AFU_ORTHOLOGUE AFUA_2G04480)-RELATED"/>
    <property type="match status" value="1"/>
</dbReference>
<dbReference type="Gene3D" id="2.115.10.20">
    <property type="entry name" value="Glycosyl hydrolase domain, family 43"/>
    <property type="match status" value="1"/>
</dbReference>
<dbReference type="AlphaFoldDB" id="A0A1H7HEF1"/>
<evidence type="ECO:0000313" key="9">
    <source>
        <dbReference type="Proteomes" id="UP000199081"/>
    </source>
</evidence>
<dbReference type="RefSeq" id="WP_091479135.1">
    <property type="nucleotide sequence ID" value="NZ_BJYC01000007.1"/>
</dbReference>
<organism evidence="8 9">
    <name type="scientific">Alkalibacterium pelagium</name>
    <dbReference type="NCBI Taxonomy" id="426702"/>
    <lineage>
        <taxon>Bacteria</taxon>
        <taxon>Bacillati</taxon>
        <taxon>Bacillota</taxon>
        <taxon>Bacilli</taxon>
        <taxon>Lactobacillales</taxon>
        <taxon>Carnobacteriaceae</taxon>
        <taxon>Alkalibacterium</taxon>
    </lineage>
</organism>
<comment type="similarity">
    <text evidence="1 7">Belongs to the glycosyl hydrolase 43 family.</text>
</comment>
<sequence length="465" mass="51918">MIPVFGNPILPADEYIPDPEAHVFGDRVYIYGSHDEFNGNMYCENDYVTWSAPVTDLTDWRYEGVIYRKDQHASPLNKGKPYMYAPDVARGPDGRYYLYYSMADSGVLSVAVSDNPTGPFDYYGDVKDKNGKVYGDSPDDYFEFDPAVLVDDNRIYLYSGSGQKANEKNGHPVVGLFVRELGADMITAKTDPNIIMPADDDRFSPNFFEAASVRRFDENYVLVYMSTDLTGLHYAVSSYPDKGFVHQGLLHSTSPNLLNNGLSSDDAHLIENNHGSLEKINGSYFIFNHRHTNQNHFSRQVVADKVERRSDGSFCETEFTSNGLRQAPFDETGFYPAGMACNLVNYKVPDNGPYVTQETVMGMPTSIVKNLTDGALITLKYFQFNEDKAMKLIVRGNATGELMVSQSTKDGQPIQTIVPLDVYSEEWIDLDCLLAGLNDPYGVTIEFAGEGAIDCQSLMICASFH</sequence>
<keyword evidence="2" id="KW-0624">Polysaccharide degradation</keyword>
<dbReference type="Proteomes" id="UP000199081">
    <property type="component" value="Unassembled WGS sequence"/>
</dbReference>
<name>A0A1H7HEF1_9LACT</name>
<dbReference type="PANTHER" id="PTHR43772">
    <property type="entry name" value="ENDO-1,4-BETA-XYLANASE"/>
    <property type="match status" value="1"/>
</dbReference>
<evidence type="ECO:0000256" key="6">
    <source>
        <dbReference type="PIRSR" id="PIRSR606710-2"/>
    </source>
</evidence>
<proteinExistence type="inferred from homology"/>
<gene>
    <name evidence="8" type="ORF">SAMN04488099_10356</name>
</gene>
<keyword evidence="5 7" id="KW-0326">Glycosidase</keyword>
<dbReference type="GO" id="GO:0004553">
    <property type="term" value="F:hydrolase activity, hydrolyzing O-glycosyl compounds"/>
    <property type="evidence" value="ECO:0007669"/>
    <property type="project" value="InterPro"/>
</dbReference>
<feature type="site" description="Important for catalytic activity, responsible for pKa modulation of the active site Glu and correct orientation of both the proton donor and substrate" evidence="6">
    <location>
        <position position="145"/>
    </location>
</feature>
<evidence type="ECO:0000256" key="7">
    <source>
        <dbReference type="RuleBase" id="RU361187"/>
    </source>
</evidence>
<evidence type="ECO:0000256" key="4">
    <source>
        <dbReference type="ARBA" id="ARBA00023277"/>
    </source>
</evidence>
<evidence type="ECO:0000256" key="3">
    <source>
        <dbReference type="ARBA" id="ARBA00022801"/>
    </source>
</evidence>
<dbReference type="CDD" id="cd18620">
    <property type="entry name" value="GH43_XylA-like"/>
    <property type="match status" value="1"/>
</dbReference>